<dbReference type="InterPro" id="IPR003661">
    <property type="entry name" value="HisK_dim/P_dom"/>
</dbReference>
<dbReference type="EMBL" id="JACHOC010000005">
    <property type="protein sequence ID" value="MBB4622872.1"/>
    <property type="molecule type" value="Genomic_DNA"/>
</dbReference>
<dbReference type="SMART" id="SM00387">
    <property type="entry name" value="HATPase_c"/>
    <property type="match status" value="1"/>
</dbReference>
<evidence type="ECO:0000256" key="1">
    <source>
        <dbReference type="ARBA" id="ARBA00000085"/>
    </source>
</evidence>
<dbReference type="SMART" id="SM00388">
    <property type="entry name" value="HisKA"/>
    <property type="match status" value="1"/>
</dbReference>
<evidence type="ECO:0000256" key="7">
    <source>
        <dbReference type="SAM" id="Phobius"/>
    </source>
</evidence>
<feature type="domain" description="Histidine kinase" evidence="8">
    <location>
        <begin position="229"/>
        <end position="448"/>
    </location>
</feature>
<dbReference type="InterPro" id="IPR005467">
    <property type="entry name" value="His_kinase_dom"/>
</dbReference>
<dbReference type="SUPFAM" id="SSF47384">
    <property type="entry name" value="Homodimeric domain of signal transducing histidine kinase"/>
    <property type="match status" value="1"/>
</dbReference>
<organism evidence="9 10">
    <name type="scientific">Parabacteroides faecis</name>
    <dbReference type="NCBI Taxonomy" id="1217282"/>
    <lineage>
        <taxon>Bacteria</taxon>
        <taxon>Pseudomonadati</taxon>
        <taxon>Bacteroidota</taxon>
        <taxon>Bacteroidia</taxon>
        <taxon>Bacteroidales</taxon>
        <taxon>Tannerellaceae</taxon>
        <taxon>Parabacteroides</taxon>
    </lineage>
</organism>
<keyword evidence="5 9" id="KW-0418">Kinase</keyword>
<dbReference type="InterPro" id="IPR050736">
    <property type="entry name" value="Sensor_HK_Regulatory"/>
</dbReference>
<reference evidence="9 10" key="1">
    <citation type="submission" date="2020-08" db="EMBL/GenBank/DDBJ databases">
        <title>Genomic Encyclopedia of Type Strains, Phase IV (KMG-IV): sequencing the most valuable type-strain genomes for metagenomic binning, comparative biology and taxonomic classification.</title>
        <authorList>
            <person name="Goeker M."/>
        </authorList>
    </citation>
    <scope>NUCLEOTIDE SEQUENCE [LARGE SCALE GENOMIC DNA]</scope>
    <source>
        <strain evidence="9 10">DSM 102983</strain>
    </source>
</reference>
<dbReference type="PRINTS" id="PR00344">
    <property type="entry name" value="BCTRLSENSOR"/>
</dbReference>
<keyword evidence="3" id="KW-0597">Phosphoprotein</keyword>
<dbReference type="GO" id="GO:0004673">
    <property type="term" value="F:protein histidine kinase activity"/>
    <property type="evidence" value="ECO:0007669"/>
    <property type="project" value="UniProtKB-EC"/>
</dbReference>
<keyword evidence="7" id="KW-0472">Membrane</keyword>
<evidence type="ECO:0000256" key="6">
    <source>
        <dbReference type="ARBA" id="ARBA00023012"/>
    </source>
</evidence>
<comment type="caution">
    <text evidence="9">The sequence shown here is derived from an EMBL/GenBank/DDBJ whole genome shotgun (WGS) entry which is preliminary data.</text>
</comment>
<dbReference type="SUPFAM" id="SSF55874">
    <property type="entry name" value="ATPase domain of HSP90 chaperone/DNA topoisomerase II/histidine kinase"/>
    <property type="match status" value="1"/>
</dbReference>
<dbReference type="InterPro" id="IPR004358">
    <property type="entry name" value="Sig_transdc_His_kin-like_C"/>
</dbReference>
<dbReference type="Gene3D" id="1.10.287.130">
    <property type="match status" value="1"/>
</dbReference>
<dbReference type="InterPro" id="IPR036097">
    <property type="entry name" value="HisK_dim/P_sf"/>
</dbReference>
<dbReference type="PANTHER" id="PTHR43711:SF26">
    <property type="entry name" value="SENSOR HISTIDINE KINASE RCSC"/>
    <property type="match status" value="1"/>
</dbReference>
<evidence type="ECO:0000256" key="5">
    <source>
        <dbReference type="ARBA" id="ARBA00022777"/>
    </source>
</evidence>
<name>A0ABR6KPM8_9BACT</name>
<dbReference type="PROSITE" id="PS50109">
    <property type="entry name" value="HIS_KIN"/>
    <property type="match status" value="1"/>
</dbReference>
<evidence type="ECO:0000256" key="4">
    <source>
        <dbReference type="ARBA" id="ARBA00022679"/>
    </source>
</evidence>
<evidence type="ECO:0000313" key="9">
    <source>
        <dbReference type="EMBL" id="MBB4622872.1"/>
    </source>
</evidence>
<dbReference type="InterPro" id="IPR036890">
    <property type="entry name" value="HATPase_C_sf"/>
</dbReference>
<keyword evidence="4 9" id="KW-0808">Transferase</keyword>
<dbReference type="RefSeq" id="WP_183671208.1">
    <property type="nucleotide sequence ID" value="NZ_BMPB01000005.1"/>
</dbReference>
<proteinExistence type="predicted"/>
<dbReference type="Proteomes" id="UP000533637">
    <property type="component" value="Unassembled WGS sequence"/>
</dbReference>
<dbReference type="CDD" id="cd00075">
    <property type="entry name" value="HATPase"/>
    <property type="match status" value="1"/>
</dbReference>
<dbReference type="InterPro" id="IPR003594">
    <property type="entry name" value="HATPase_dom"/>
</dbReference>
<dbReference type="PANTHER" id="PTHR43711">
    <property type="entry name" value="TWO-COMPONENT HISTIDINE KINASE"/>
    <property type="match status" value="1"/>
</dbReference>
<gene>
    <name evidence="9" type="ORF">GGQ57_002781</name>
</gene>
<keyword evidence="10" id="KW-1185">Reference proteome</keyword>
<feature type="transmembrane region" description="Helical" evidence="7">
    <location>
        <begin position="188"/>
        <end position="208"/>
    </location>
</feature>
<evidence type="ECO:0000313" key="10">
    <source>
        <dbReference type="Proteomes" id="UP000533637"/>
    </source>
</evidence>
<sequence>MNNKPIKALTLCGLLAILTLQGIWLFTTYSTVKNETIKKSNELFKNAITTELQTRMDDCTDNDGNDVLIEKNFHLDLEGDNIEDSESMTSQVHLFLQETLDTLFHSPVSLNKLDSIYQGLLEQANIHTQTTCNLVDSAGIVLNSSVPDYQIPPNSQTLQTDITIIKSNNKLGLQAVLTNPYWAIFRQMGLLLVATGLIMIFVVYCIIYQIKIINKQNKIARVREDFSYAMIHDMKTPLSSIIMCTNFLHSGRLDNKPDIKEKYFSIIENETDHLLMLTNKVLTLSKLENHKLELAKATIDLQPMIEDLQEKFTAKTDKTVHFTTDLQTDTVYADEEFLKEAISNLIDNAIKYSNKSVDIHISSLETEKYTLIKIRDNGIGISVEDMKTIFNKFERAAATQRIHTGGATGFGLGLNYVYQVMEAHEGKVIANSIEGEFSEFTLYIPRITTTS</sequence>
<dbReference type="Gene3D" id="3.30.565.10">
    <property type="entry name" value="Histidine kinase-like ATPase, C-terminal domain"/>
    <property type="match status" value="1"/>
</dbReference>
<dbReference type="Pfam" id="PF02518">
    <property type="entry name" value="HATPase_c"/>
    <property type="match status" value="1"/>
</dbReference>
<dbReference type="EC" id="2.7.13.3" evidence="2"/>
<keyword evidence="7" id="KW-0812">Transmembrane</keyword>
<protein>
    <recommendedName>
        <fullName evidence="2">histidine kinase</fullName>
        <ecNumber evidence="2">2.7.13.3</ecNumber>
    </recommendedName>
</protein>
<keyword evidence="7" id="KW-1133">Transmembrane helix</keyword>
<evidence type="ECO:0000256" key="3">
    <source>
        <dbReference type="ARBA" id="ARBA00022553"/>
    </source>
</evidence>
<dbReference type="Pfam" id="PF00512">
    <property type="entry name" value="HisKA"/>
    <property type="match status" value="1"/>
</dbReference>
<comment type="catalytic activity">
    <reaction evidence="1">
        <text>ATP + protein L-histidine = ADP + protein N-phospho-L-histidine.</text>
        <dbReference type="EC" id="2.7.13.3"/>
    </reaction>
</comment>
<keyword evidence="6" id="KW-0902">Two-component regulatory system</keyword>
<evidence type="ECO:0000259" key="8">
    <source>
        <dbReference type="PROSITE" id="PS50109"/>
    </source>
</evidence>
<accession>A0ABR6KPM8</accession>
<dbReference type="CDD" id="cd00082">
    <property type="entry name" value="HisKA"/>
    <property type="match status" value="1"/>
</dbReference>
<evidence type="ECO:0000256" key="2">
    <source>
        <dbReference type="ARBA" id="ARBA00012438"/>
    </source>
</evidence>